<feature type="compositionally biased region" description="Basic and acidic residues" evidence="1">
    <location>
        <begin position="234"/>
        <end position="245"/>
    </location>
</feature>
<keyword evidence="3" id="KW-1185">Reference proteome</keyword>
<name>A0A9W8XF31_9PLEO</name>
<feature type="region of interest" description="Disordered" evidence="1">
    <location>
        <begin position="1"/>
        <end position="66"/>
    </location>
</feature>
<feature type="compositionally biased region" description="Polar residues" evidence="1">
    <location>
        <begin position="246"/>
        <end position="256"/>
    </location>
</feature>
<dbReference type="AlphaFoldDB" id="A0A9W8XF31"/>
<evidence type="ECO:0000313" key="3">
    <source>
        <dbReference type="Proteomes" id="UP001140513"/>
    </source>
</evidence>
<comment type="caution">
    <text evidence="2">The sequence shown here is derived from an EMBL/GenBank/DDBJ whole genome shotgun (WGS) entry which is preliminary data.</text>
</comment>
<protein>
    <submittedName>
        <fullName evidence="2">Uncharacterized protein</fullName>
    </submittedName>
</protein>
<gene>
    <name evidence="2" type="ORF">N0V89_010085</name>
</gene>
<feature type="region of interest" description="Disordered" evidence="1">
    <location>
        <begin position="211"/>
        <end position="256"/>
    </location>
</feature>
<dbReference type="Proteomes" id="UP001140513">
    <property type="component" value="Unassembled WGS sequence"/>
</dbReference>
<proteinExistence type="predicted"/>
<evidence type="ECO:0000256" key="1">
    <source>
        <dbReference type="SAM" id="MobiDB-lite"/>
    </source>
</evidence>
<dbReference type="GeneID" id="80913615"/>
<sequence>MAPPSPILQDLQSNREGGFFSITPGLRDAERRQSTMAHHALRAAQSEQAVELQESYDKDSSAKTSDAQDLVEAMQGLTIFSGLRPGSRQFPLPPFEASVPLAKQHVNDTACTTFANTDAQVDRVSPRAPIKDDSRNHREALLPREVGDNDKIPLDKIEHDNEVTEYITEKGNASVALPEFPTEQDAPQVLFQLVEWPAKLTDSREDFEDLALDNLTPDSPASSIKSASSDDDFERVTAERHETRRNGQPSAWISWI</sequence>
<dbReference type="EMBL" id="JAPEUX010000007">
    <property type="protein sequence ID" value="KAJ4348707.1"/>
    <property type="molecule type" value="Genomic_DNA"/>
</dbReference>
<accession>A0A9W8XF31</accession>
<evidence type="ECO:0000313" key="2">
    <source>
        <dbReference type="EMBL" id="KAJ4348707.1"/>
    </source>
</evidence>
<organism evidence="2 3">
    <name type="scientific">Didymosphaeria variabile</name>
    <dbReference type="NCBI Taxonomy" id="1932322"/>
    <lineage>
        <taxon>Eukaryota</taxon>
        <taxon>Fungi</taxon>
        <taxon>Dikarya</taxon>
        <taxon>Ascomycota</taxon>
        <taxon>Pezizomycotina</taxon>
        <taxon>Dothideomycetes</taxon>
        <taxon>Pleosporomycetidae</taxon>
        <taxon>Pleosporales</taxon>
        <taxon>Massarineae</taxon>
        <taxon>Didymosphaeriaceae</taxon>
        <taxon>Didymosphaeria</taxon>
    </lineage>
</organism>
<reference evidence="2" key="1">
    <citation type="submission" date="2022-10" db="EMBL/GenBank/DDBJ databases">
        <title>Tapping the CABI collections for fungal endophytes: first genome assemblies for Collariella, Neodidymelliopsis, Ascochyta clinopodiicola, Didymella pomorum, Didymosphaeria variabile, Neocosmospora piperis and Neocucurbitaria cava.</title>
        <authorList>
            <person name="Hill R."/>
        </authorList>
    </citation>
    <scope>NUCLEOTIDE SEQUENCE</scope>
    <source>
        <strain evidence="2">IMI 356815</strain>
    </source>
</reference>
<feature type="compositionally biased region" description="Low complexity" evidence="1">
    <location>
        <begin position="217"/>
        <end position="227"/>
    </location>
</feature>
<dbReference type="RefSeq" id="XP_056068095.1">
    <property type="nucleotide sequence ID" value="XM_056218830.1"/>
</dbReference>